<protein>
    <submittedName>
        <fullName evidence="1">Dedicator of cytokinesis</fullName>
    </submittedName>
</protein>
<evidence type="ECO:0000313" key="2">
    <source>
        <dbReference type="Proteomes" id="UP001056778"/>
    </source>
</evidence>
<name>A0ACB9T148_HOLOL</name>
<evidence type="ECO:0000313" key="1">
    <source>
        <dbReference type="EMBL" id="KAI4460491.1"/>
    </source>
</evidence>
<proteinExistence type="predicted"/>
<gene>
    <name evidence="1" type="ORF">MML48_5g00017488</name>
</gene>
<organism evidence="1 2">
    <name type="scientific">Holotrichia oblita</name>
    <name type="common">Chafer beetle</name>
    <dbReference type="NCBI Taxonomy" id="644536"/>
    <lineage>
        <taxon>Eukaryota</taxon>
        <taxon>Metazoa</taxon>
        <taxon>Ecdysozoa</taxon>
        <taxon>Arthropoda</taxon>
        <taxon>Hexapoda</taxon>
        <taxon>Insecta</taxon>
        <taxon>Pterygota</taxon>
        <taxon>Neoptera</taxon>
        <taxon>Endopterygota</taxon>
        <taxon>Coleoptera</taxon>
        <taxon>Polyphaga</taxon>
        <taxon>Scarabaeiformia</taxon>
        <taxon>Scarabaeidae</taxon>
        <taxon>Melolonthinae</taxon>
        <taxon>Holotrichia</taxon>
    </lineage>
</organism>
<reference evidence="1" key="1">
    <citation type="submission" date="2022-04" db="EMBL/GenBank/DDBJ databases">
        <title>Chromosome-scale genome assembly of Holotrichia oblita Faldermann.</title>
        <authorList>
            <person name="Rongchong L."/>
        </authorList>
    </citation>
    <scope>NUCLEOTIDE SEQUENCE</scope>
    <source>
        <strain evidence="1">81SQS9</strain>
    </source>
</reference>
<comment type="caution">
    <text evidence="1">The sequence shown here is derived from an EMBL/GenBank/DDBJ whole genome shotgun (WGS) entry which is preliminary data.</text>
</comment>
<dbReference type="Proteomes" id="UP001056778">
    <property type="component" value="Chromosome 5"/>
</dbReference>
<dbReference type="EMBL" id="CM043019">
    <property type="protein sequence ID" value="KAI4460491.1"/>
    <property type="molecule type" value="Genomic_DNA"/>
</dbReference>
<accession>A0ACB9T148</accession>
<keyword evidence="2" id="KW-1185">Reference proteome</keyword>
<sequence length="1296" mass="150357">MYHGQLSQIKEDNPLLFKNVSLTNKLGFPDVIMPGDVRNDLYLTLERGEFERGGKSTGKNIEVTVLVLDSEKNLLRNCLWGASGLDGTSEYNSMIIYHHNSPAWAETVRLTLPIDKFAGAHVRLEFRHCSTREKNDKKLFGFSFIRLMDKDGAAVPDSLHELYIYKCEDHQKLDNCGYLSLPAYLKDYEGNHEASGAFSRSHKEIVCVRTLLCSTKLTQNVDLLSLLRWKSHPERIQDSLQRVLRLGDEELVKFLQDVLDALFALFSTEDGNSTDYSGLVFHVLVSIFSLLDESKFQLFKPVLDAYIKDHFSAALVYKGLLTSVQHCADHVQAFDKQEPIQKCFKSLEYIFKLIIQSRLLFSRATCGQYEDSFRRDLYNVFSSLNKMLSISSSVITPTQVALLHSISAVYEQLVDVLPVIEVTKLASSMLDSFFPKDVPLALIQAKLIAIKNIVSTKLFQDDESRNILLTNACRHLCYYFTYRIELTLCTDIVGEILSFLFKQRQLSEKQEKVNNCIHHDIDTLNISVFQVLIDTVLDIIGKDTKIIGCLVACLIGLLQLLDEYHYKRLWETLMGPNQDRKPLKDFLMRVFLVFRELVKQEVYPPDWLIIKMVANNVMLKALQELAQPLAFKFLDYRTSYFDKELWTSYFNLAVDYLTQQSLQLEQFSEVKREKIIERSDTRARIGTAQSYVAYILRYDGMRTESSGNFRQVESELIDKLDILISENKGDDEYRRLFNTMLLDRVQAEDPAWKDSGAAFISSVTRLLERLLDYRSVIQGDENRDKRMSCTFNLLNFYKNEFNRKEMYLRYIYKLHDLHMSAENFTEAGFTMKLYADQLSWNNNKVSDPTFTDFTECQVKEKLYHQIISHFDKGKCWEKGIPLLKELAILYETQLFNYRDLSTILKLQATFYDNILQQLRPEPEYFRVGFYGLSFPLFVRNKQFVYRGLEYERIGAFTQRLQTEFPSAQILMKNTPPDDSIINSDGQFIQISNVKPIPEPTPIVLNTDVPEKISRFYHYNDVRRFQFDRPVHKGIVDKENEIKTLWIERTILEIENSLPGILPWFEVISRTTEEVPPVKYACETMQAVEKELRQLIAMYTQEPKRNLNPFTMRLQGIIDANVQGGISKYQQAFFTQEFAKLCPEHMPYVYTLKNLIFDAIQVLEHGLILHGTLASSGVKPLHQRLIERFEQLKESLGSLNKMMKRQQSDSIVNSPLPPLPIDKRYMLDNHSNRSSNSSGNYGQYSDTLLDLEDNIYTKPLVRRMNSFSFKKLTSNTVLQNIITLKPDTHLFSTKRFM</sequence>